<feature type="region of interest" description="Disordered" evidence="1">
    <location>
        <begin position="429"/>
        <end position="485"/>
    </location>
</feature>
<reference evidence="2 3" key="1">
    <citation type="submission" date="2023-04" db="EMBL/GenBank/DDBJ databases">
        <title>Forest soil microbial communities from Buena Vista Peninsula, Colon Province, Panama.</title>
        <authorList>
            <person name="Bouskill N."/>
        </authorList>
    </citation>
    <scope>NUCLEOTIDE SEQUENCE [LARGE SCALE GENOMIC DNA]</scope>
    <source>
        <strain evidence="2 3">CFH S0262</strain>
    </source>
</reference>
<proteinExistence type="predicted"/>
<accession>A0ABT6MB59</accession>
<feature type="region of interest" description="Disordered" evidence="1">
    <location>
        <begin position="243"/>
        <end position="349"/>
    </location>
</feature>
<name>A0ABT6MB59_9NOCA</name>
<feature type="compositionally biased region" description="Low complexity" evidence="1">
    <location>
        <begin position="308"/>
        <end position="318"/>
    </location>
</feature>
<organism evidence="2 3">
    <name type="scientific">Prescottella agglutinans</name>
    <dbReference type="NCBI Taxonomy" id="1644129"/>
    <lineage>
        <taxon>Bacteria</taxon>
        <taxon>Bacillati</taxon>
        <taxon>Actinomycetota</taxon>
        <taxon>Actinomycetes</taxon>
        <taxon>Mycobacteriales</taxon>
        <taxon>Nocardiaceae</taxon>
        <taxon>Prescottella</taxon>
    </lineage>
</organism>
<feature type="compositionally biased region" description="Gly residues" evidence="1">
    <location>
        <begin position="456"/>
        <end position="470"/>
    </location>
</feature>
<gene>
    <name evidence="2" type="ORF">M2280_002756</name>
</gene>
<evidence type="ECO:0000256" key="1">
    <source>
        <dbReference type="SAM" id="MobiDB-lite"/>
    </source>
</evidence>
<evidence type="ECO:0000313" key="3">
    <source>
        <dbReference type="Proteomes" id="UP001160334"/>
    </source>
</evidence>
<feature type="compositionally biased region" description="Basic and acidic residues" evidence="1">
    <location>
        <begin position="471"/>
        <end position="481"/>
    </location>
</feature>
<feature type="compositionally biased region" description="Pro residues" evidence="1">
    <location>
        <begin position="250"/>
        <end position="262"/>
    </location>
</feature>
<dbReference type="SUPFAM" id="SSF140459">
    <property type="entry name" value="PE/PPE dimer-like"/>
    <property type="match status" value="1"/>
</dbReference>
<evidence type="ECO:0000313" key="2">
    <source>
        <dbReference type="EMBL" id="MDH6281535.1"/>
    </source>
</evidence>
<dbReference type="Proteomes" id="UP001160334">
    <property type="component" value="Unassembled WGS sequence"/>
</dbReference>
<keyword evidence="3" id="KW-1185">Reference proteome</keyword>
<dbReference type="Gene3D" id="1.20.1260.20">
    <property type="entry name" value="PPE superfamily"/>
    <property type="match status" value="1"/>
</dbReference>
<sequence>MELPGFLGMAEPLVKAGAEVGGKAVDYALDKGNGAIKLVTGTDYNERDRVRDEQASGNAERADIYREQDGLYPQVGNEFDAPVLGSPEAFEAMSHEAIKSAVDAMNGEALRASAEGWKKIGQSLEQSLNDFRDFMANTIKDRTWEGIAAESAKGATANYAKDSEKLAAAGKLVGSKIEEAATAIDQVKSTVPPVSKRSIGETLFNALVPPAGLLKSMLHEQDEAHQEAIQIMRSVYTPVMQQSDTKVPTLQPPPQVVIPPKPVDQWTTGGSPQGDAATRWAPYQAPNPGSPSPHTGLPNDAPGGPGATPGADIPGPDAIGPNSTGQNPFAPGNGGQYAGTPNTVDAQTNPASAWTAPAAANGGDAARYGQTGLGPLGAGTGGGYAGTHGSGSGFGGGGGSAGSGAGGGYSPGGFLSGGLGGSSGGLGASGAGGAGAAATGTGGATGGAASAAGRPGAPGGTGMMPGAGARGRGEDDNEHKTPGYLVNVDNGNELIGKLPLAAPPVIGS</sequence>
<dbReference type="EMBL" id="JARXVC010000006">
    <property type="protein sequence ID" value="MDH6281535.1"/>
    <property type="molecule type" value="Genomic_DNA"/>
</dbReference>
<dbReference type="InterPro" id="IPR038332">
    <property type="entry name" value="PPE_sf"/>
</dbReference>
<feature type="compositionally biased region" description="Gly residues" evidence="1">
    <location>
        <begin position="429"/>
        <end position="446"/>
    </location>
</feature>
<comment type="caution">
    <text evidence="2">The sequence shown here is derived from an EMBL/GenBank/DDBJ whole genome shotgun (WGS) entry which is preliminary data.</text>
</comment>
<protein>
    <recommendedName>
        <fullName evidence="4">PPE domain-containing protein</fullName>
    </recommendedName>
</protein>
<evidence type="ECO:0008006" key="4">
    <source>
        <dbReference type="Google" id="ProtNLM"/>
    </source>
</evidence>